<evidence type="ECO:0000256" key="3">
    <source>
        <dbReference type="ARBA" id="ARBA00023163"/>
    </source>
</evidence>
<organism evidence="7 8">
    <name type="scientific">Nocardia arthritidis</name>
    <dbReference type="NCBI Taxonomy" id="228602"/>
    <lineage>
        <taxon>Bacteria</taxon>
        <taxon>Bacillati</taxon>
        <taxon>Actinomycetota</taxon>
        <taxon>Actinomycetes</taxon>
        <taxon>Mycobacteriales</taxon>
        <taxon>Nocardiaceae</taxon>
        <taxon>Nocardia</taxon>
    </lineage>
</organism>
<dbReference type="GO" id="GO:0003700">
    <property type="term" value="F:DNA-binding transcription factor activity"/>
    <property type="evidence" value="ECO:0007669"/>
    <property type="project" value="TreeGrafter"/>
</dbReference>
<keyword evidence="1" id="KW-0805">Transcription regulation</keyword>
<evidence type="ECO:0000313" key="8">
    <source>
        <dbReference type="Proteomes" id="UP000503540"/>
    </source>
</evidence>
<dbReference type="Proteomes" id="UP000503540">
    <property type="component" value="Chromosome"/>
</dbReference>
<keyword evidence="2 4" id="KW-0238">DNA-binding</keyword>
<evidence type="ECO:0000256" key="1">
    <source>
        <dbReference type="ARBA" id="ARBA00023015"/>
    </source>
</evidence>
<feature type="domain" description="HTH tetR-type" evidence="6">
    <location>
        <begin position="203"/>
        <end position="263"/>
    </location>
</feature>
<gene>
    <name evidence="7" type="ORF">F5544_43740</name>
</gene>
<dbReference type="InterPro" id="IPR050109">
    <property type="entry name" value="HTH-type_TetR-like_transc_reg"/>
</dbReference>
<dbReference type="KEGG" id="nah:F5544_43740"/>
<proteinExistence type="predicted"/>
<dbReference type="InterPro" id="IPR001647">
    <property type="entry name" value="HTH_TetR"/>
</dbReference>
<feature type="region of interest" description="Disordered" evidence="5">
    <location>
        <begin position="1"/>
        <end position="36"/>
    </location>
</feature>
<keyword evidence="3" id="KW-0804">Transcription</keyword>
<evidence type="ECO:0000256" key="5">
    <source>
        <dbReference type="SAM" id="MobiDB-lite"/>
    </source>
</evidence>
<accession>A0A6G9YTX6</accession>
<dbReference type="Gene3D" id="1.10.10.60">
    <property type="entry name" value="Homeodomain-like"/>
    <property type="match status" value="1"/>
</dbReference>
<evidence type="ECO:0000256" key="2">
    <source>
        <dbReference type="ARBA" id="ARBA00023125"/>
    </source>
</evidence>
<evidence type="ECO:0000313" key="7">
    <source>
        <dbReference type="EMBL" id="QIS16551.1"/>
    </source>
</evidence>
<evidence type="ECO:0000256" key="4">
    <source>
        <dbReference type="PROSITE-ProRule" id="PRU00335"/>
    </source>
</evidence>
<dbReference type="InterPro" id="IPR004111">
    <property type="entry name" value="Repressor_TetR_C"/>
</dbReference>
<reference evidence="7 8" key="1">
    <citation type="journal article" date="2019" name="ACS Chem. Biol.">
        <title>Identification and Mobilization of a Cryptic Antibiotic Biosynthesis Gene Locus from a Human-Pathogenic Nocardia Isolate.</title>
        <authorList>
            <person name="Herisse M."/>
            <person name="Ishida K."/>
            <person name="Porter J.L."/>
            <person name="Howden B."/>
            <person name="Hertweck C."/>
            <person name="Stinear T.P."/>
            <person name="Pidot S.J."/>
        </authorList>
    </citation>
    <scope>NUCLEOTIDE SEQUENCE [LARGE SCALE GENOMIC DNA]</scope>
    <source>
        <strain evidence="7 8">AUSMDU00012717</strain>
    </source>
</reference>
<dbReference type="PANTHER" id="PTHR30055:SF151">
    <property type="entry name" value="TRANSCRIPTIONAL REGULATORY PROTEIN"/>
    <property type="match status" value="1"/>
</dbReference>
<dbReference type="GO" id="GO:0045892">
    <property type="term" value="P:negative regulation of DNA-templated transcription"/>
    <property type="evidence" value="ECO:0007669"/>
    <property type="project" value="InterPro"/>
</dbReference>
<dbReference type="PANTHER" id="PTHR30055">
    <property type="entry name" value="HTH-TYPE TRANSCRIPTIONAL REGULATOR RUTR"/>
    <property type="match status" value="1"/>
</dbReference>
<dbReference type="Pfam" id="PF02909">
    <property type="entry name" value="TetR_C_1"/>
    <property type="match status" value="1"/>
</dbReference>
<keyword evidence="8" id="KW-1185">Reference proteome</keyword>
<dbReference type="InterPro" id="IPR036271">
    <property type="entry name" value="Tet_transcr_reg_TetR-rel_C_sf"/>
</dbReference>
<dbReference type="InterPro" id="IPR009057">
    <property type="entry name" value="Homeodomain-like_sf"/>
</dbReference>
<dbReference type="AlphaFoldDB" id="A0A6G9YTX6"/>
<dbReference type="SUPFAM" id="SSF48498">
    <property type="entry name" value="Tetracyclin repressor-like, C-terminal domain"/>
    <property type="match status" value="1"/>
</dbReference>
<dbReference type="EMBL" id="CP046172">
    <property type="protein sequence ID" value="QIS16551.1"/>
    <property type="molecule type" value="Genomic_DNA"/>
</dbReference>
<dbReference type="PROSITE" id="PS50977">
    <property type="entry name" value="HTH_TETR_2"/>
    <property type="match status" value="1"/>
</dbReference>
<feature type="DNA-binding region" description="H-T-H motif" evidence="4">
    <location>
        <begin position="226"/>
        <end position="245"/>
    </location>
</feature>
<dbReference type="SUPFAM" id="SSF46689">
    <property type="entry name" value="Homeodomain-like"/>
    <property type="match status" value="1"/>
</dbReference>
<evidence type="ECO:0000259" key="6">
    <source>
        <dbReference type="PROSITE" id="PS50977"/>
    </source>
</evidence>
<dbReference type="GO" id="GO:0000976">
    <property type="term" value="F:transcription cis-regulatory region binding"/>
    <property type="evidence" value="ECO:0007669"/>
    <property type="project" value="TreeGrafter"/>
</dbReference>
<name>A0A6G9YTX6_9NOCA</name>
<protein>
    <submittedName>
        <fullName evidence="7">TetR family transcriptional regulator</fullName>
    </submittedName>
</protein>
<dbReference type="Gene3D" id="1.10.357.10">
    <property type="entry name" value="Tetracycline Repressor, domain 2"/>
    <property type="match status" value="1"/>
</dbReference>
<dbReference type="Pfam" id="PF00440">
    <property type="entry name" value="TetR_N"/>
    <property type="match status" value="1"/>
</dbReference>
<sequence length="427" mass="47390">MTMASRISPLRFGTVQRGHSDGSVLRRGQPPATTSLGEHVQRHFREARGFRCLPADLGDHHARRWGECRDDFEPRWRCHLRLGQPVVDGVEFVPAADACPEWAAPQHIRSEFGIVIVGAARALQRGGEAVRHVVRQLAACWIVEDRSSGHHPSPFRVQRTQIDDSNSGTMYANEGRFMLGQRQETIWMRPEQPERSGPGRRPGYSRDRITAAAITVADQDGIDAVTMRRVAAELGAGAMSLYRYVTGRDDLIDLMIDAVLGEIELPPAPSGDWRADLTLVAEGSRAVGLRHPWQIALANRRPTLGPNSLRVQEFLWSALDGFGLDIDEIASLAGMLGDYVHSAVHREIGWLDEARRTGMDIAQWMSGYVGPYVAKILAEGRYPMFNRSVMEAQVPHLPPEDRFHYGLDHVLNGIAASLPRQSDDGPA</sequence>